<keyword evidence="2" id="KW-1185">Reference proteome</keyword>
<organism evidence="1 2">
    <name type="scientific">Terrabacter terrigena</name>
    <dbReference type="NCBI Taxonomy" id="574718"/>
    <lineage>
        <taxon>Bacteria</taxon>
        <taxon>Bacillati</taxon>
        <taxon>Actinomycetota</taxon>
        <taxon>Actinomycetes</taxon>
        <taxon>Micrococcales</taxon>
        <taxon>Intrasporangiaceae</taxon>
        <taxon>Terrabacter</taxon>
    </lineage>
</organism>
<gene>
    <name evidence="1" type="ORF">ACFQ2V_03600</name>
</gene>
<name>A0ABW3MVE4_9MICO</name>
<dbReference type="Proteomes" id="UP001597046">
    <property type="component" value="Unassembled WGS sequence"/>
</dbReference>
<protein>
    <recommendedName>
        <fullName evidence="3">Zinc-finger domain-containing protein</fullName>
    </recommendedName>
</protein>
<evidence type="ECO:0000313" key="2">
    <source>
        <dbReference type="Proteomes" id="UP001597046"/>
    </source>
</evidence>
<evidence type="ECO:0000313" key="1">
    <source>
        <dbReference type="EMBL" id="MFD1053379.1"/>
    </source>
</evidence>
<accession>A0ABW3MVE4</accession>
<dbReference type="EMBL" id="JBHTKH010000001">
    <property type="protein sequence ID" value="MFD1053379.1"/>
    <property type="molecule type" value="Genomic_DNA"/>
</dbReference>
<sequence length="83" mass="9192">MTDTPRDRPPEPALSARAVDALLVDTTPWLSCDECFERMDLHVEALLADPHHRDDAMDHHLQGCAACADEARSLLDLLRSGTL</sequence>
<evidence type="ECO:0008006" key="3">
    <source>
        <dbReference type="Google" id="ProtNLM"/>
    </source>
</evidence>
<proteinExistence type="predicted"/>
<dbReference type="RefSeq" id="WP_386050769.1">
    <property type="nucleotide sequence ID" value="NZ_JBHTKH010000001.1"/>
</dbReference>
<comment type="caution">
    <text evidence="1">The sequence shown here is derived from an EMBL/GenBank/DDBJ whole genome shotgun (WGS) entry which is preliminary data.</text>
</comment>
<reference evidence="2" key="1">
    <citation type="journal article" date="2019" name="Int. J. Syst. Evol. Microbiol.">
        <title>The Global Catalogue of Microorganisms (GCM) 10K type strain sequencing project: providing services to taxonomists for standard genome sequencing and annotation.</title>
        <authorList>
            <consortium name="The Broad Institute Genomics Platform"/>
            <consortium name="The Broad Institute Genome Sequencing Center for Infectious Disease"/>
            <person name="Wu L."/>
            <person name="Ma J."/>
        </authorList>
    </citation>
    <scope>NUCLEOTIDE SEQUENCE [LARGE SCALE GENOMIC DNA]</scope>
    <source>
        <strain evidence="2">CCUG 57508</strain>
    </source>
</reference>